<dbReference type="GeneID" id="38141086"/>
<evidence type="ECO:0000313" key="2">
    <source>
        <dbReference type="Proteomes" id="UP000253729"/>
    </source>
</evidence>
<sequence length="137" mass="15136">MCDPPTATPLCSPPVSLGEEETLRSFARLAGTCQEVLDAYGRQAREFRAAKQDLQRVQDELTSVKGVSDILFTLVENLWALVCACRDGNDELLSQTTLEVVLDATIGRLDSQSLREAQETLRRENQQLRDLLLAATG</sequence>
<keyword evidence="2" id="KW-1185">Reference proteome</keyword>
<dbReference type="RefSeq" id="XP_026619170.1">
    <property type="nucleotide sequence ID" value="XM_026772730.1"/>
</dbReference>
<dbReference type="EMBL" id="KZ852254">
    <property type="protein sequence ID" value="RDH26148.1"/>
    <property type="molecule type" value="Genomic_DNA"/>
</dbReference>
<proteinExistence type="predicted"/>
<organism evidence="1 2">
    <name type="scientific">Aspergillus welwitschiae</name>
    <dbReference type="NCBI Taxonomy" id="1341132"/>
    <lineage>
        <taxon>Eukaryota</taxon>
        <taxon>Fungi</taxon>
        <taxon>Dikarya</taxon>
        <taxon>Ascomycota</taxon>
        <taxon>Pezizomycotina</taxon>
        <taxon>Eurotiomycetes</taxon>
        <taxon>Eurotiomycetidae</taxon>
        <taxon>Eurotiales</taxon>
        <taxon>Aspergillaceae</taxon>
        <taxon>Aspergillus</taxon>
        <taxon>Aspergillus subgen. Circumdati</taxon>
    </lineage>
</organism>
<dbReference type="AlphaFoldDB" id="A0A3F3PH01"/>
<name>A0A3F3PH01_9EURO</name>
<gene>
    <name evidence="1" type="ORF">BDQ94DRAFT_176606</name>
</gene>
<reference evidence="1 2" key="1">
    <citation type="submission" date="2018-07" db="EMBL/GenBank/DDBJ databases">
        <title>The genomes of Aspergillus section Nigri reveals drivers in fungal speciation.</title>
        <authorList>
            <consortium name="DOE Joint Genome Institute"/>
            <person name="Vesth T.C."/>
            <person name="Nybo J."/>
            <person name="Theobald S."/>
            <person name="Brandl J."/>
            <person name="Frisvad J.C."/>
            <person name="Nielsen K.F."/>
            <person name="Lyhne E.K."/>
            <person name="Kogle M.E."/>
            <person name="Kuo A."/>
            <person name="Riley R."/>
            <person name="Clum A."/>
            <person name="Nolan M."/>
            <person name="Lipzen A."/>
            <person name="Salamov A."/>
            <person name="Henrissat B."/>
            <person name="Wiebenga A."/>
            <person name="De vries R.P."/>
            <person name="Grigoriev I.V."/>
            <person name="Mortensen U.H."/>
            <person name="Andersen M.R."/>
            <person name="Baker S.E."/>
        </authorList>
    </citation>
    <scope>NUCLEOTIDE SEQUENCE [LARGE SCALE GENOMIC DNA]</scope>
    <source>
        <strain evidence="1 2">CBS 139.54b</strain>
    </source>
</reference>
<protein>
    <submittedName>
        <fullName evidence="1">Uncharacterized protein</fullName>
    </submittedName>
</protein>
<accession>A0A3F3PH01</accession>
<evidence type="ECO:0000313" key="1">
    <source>
        <dbReference type="EMBL" id="RDH26148.1"/>
    </source>
</evidence>
<dbReference type="Proteomes" id="UP000253729">
    <property type="component" value="Unassembled WGS sequence"/>
</dbReference>